<dbReference type="PROSITE" id="PS50003">
    <property type="entry name" value="PH_DOMAIN"/>
    <property type="match status" value="1"/>
</dbReference>
<evidence type="ECO:0000259" key="2">
    <source>
        <dbReference type="PROSITE" id="PS50003"/>
    </source>
</evidence>
<accession>A0AAW0EFM0</accession>
<keyword evidence="4" id="KW-1185">Reference proteome</keyword>
<dbReference type="AlphaFoldDB" id="A0AAW0EFM0"/>
<reference evidence="3 4" key="1">
    <citation type="journal article" date="2024" name="J Genomics">
        <title>Draft genome sequencing and assembly of Favolaschia claudopus CIRM-BRFM 2984 isolated from oak limbs.</title>
        <authorList>
            <person name="Navarro D."/>
            <person name="Drula E."/>
            <person name="Chaduli D."/>
            <person name="Cazenave R."/>
            <person name="Ahrendt S."/>
            <person name="Wang J."/>
            <person name="Lipzen A."/>
            <person name="Daum C."/>
            <person name="Barry K."/>
            <person name="Grigoriev I.V."/>
            <person name="Favel A."/>
            <person name="Rosso M.N."/>
            <person name="Martin F."/>
        </authorList>
    </citation>
    <scope>NUCLEOTIDE SEQUENCE [LARGE SCALE GENOMIC DNA]</scope>
    <source>
        <strain evidence="3 4">CIRM-BRFM 2984</strain>
    </source>
</reference>
<proteinExistence type="predicted"/>
<evidence type="ECO:0000313" key="3">
    <source>
        <dbReference type="EMBL" id="KAK7063759.1"/>
    </source>
</evidence>
<protein>
    <recommendedName>
        <fullName evidence="2">PH domain-containing protein</fullName>
    </recommendedName>
</protein>
<evidence type="ECO:0000256" key="1">
    <source>
        <dbReference type="SAM" id="MobiDB-lite"/>
    </source>
</evidence>
<feature type="compositionally biased region" description="Polar residues" evidence="1">
    <location>
        <begin position="178"/>
        <end position="208"/>
    </location>
</feature>
<name>A0AAW0EFM0_9AGAR</name>
<dbReference type="InterPro" id="IPR001849">
    <property type="entry name" value="PH_domain"/>
</dbReference>
<dbReference type="Proteomes" id="UP001362999">
    <property type="component" value="Unassembled WGS sequence"/>
</dbReference>
<gene>
    <name evidence="3" type="ORF">R3P38DRAFT_2820183</name>
</gene>
<feature type="region of interest" description="Disordered" evidence="1">
    <location>
        <begin position="147"/>
        <end position="208"/>
    </location>
</feature>
<comment type="caution">
    <text evidence="3">The sequence shown here is derived from an EMBL/GenBank/DDBJ whole genome shotgun (WGS) entry which is preliminary data.</text>
</comment>
<feature type="compositionally biased region" description="Basic and acidic residues" evidence="1">
    <location>
        <begin position="167"/>
        <end position="176"/>
    </location>
</feature>
<feature type="domain" description="PH" evidence="2">
    <location>
        <begin position="1"/>
        <end position="18"/>
    </location>
</feature>
<sequence length="208" mass="23443">MDAETLQSWLAALRTSSNDPSQLHENSEPPPPIPSELFGCEYLLYGFVVSDDLKDTYNIKYNFLGHPNKYSDPYSRRQEYTRIAIRDAAGKLGLRVFIDSPPERNLTVWFSCTKHGKVQVQQVPAAVRLEQFATELGIKQKAGWHETWVSSQASREPEPPSHVPHPRHADSERDAETTLGSQPSWQFPSQPRSAAVNSTQATNQAQRV</sequence>
<organism evidence="3 4">
    <name type="scientific">Favolaschia claudopus</name>
    <dbReference type="NCBI Taxonomy" id="2862362"/>
    <lineage>
        <taxon>Eukaryota</taxon>
        <taxon>Fungi</taxon>
        <taxon>Dikarya</taxon>
        <taxon>Basidiomycota</taxon>
        <taxon>Agaricomycotina</taxon>
        <taxon>Agaricomycetes</taxon>
        <taxon>Agaricomycetidae</taxon>
        <taxon>Agaricales</taxon>
        <taxon>Marasmiineae</taxon>
        <taxon>Mycenaceae</taxon>
        <taxon>Favolaschia</taxon>
    </lineage>
</organism>
<dbReference type="EMBL" id="JAWWNJ010000001">
    <property type="protein sequence ID" value="KAK7063759.1"/>
    <property type="molecule type" value="Genomic_DNA"/>
</dbReference>
<evidence type="ECO:0000313" key="4">
    <source>
        <dbReference type="Proteomes" id="UP001362999"/>
    </source>
</evidence>